<gene>
    <name evidence="1" type="ORF">GR217_37595</name>
</gene>
<organism evidence="1 2">
    <name type="scientific">Rhizobium ruizarguesonis</name>
    <dbReference type="NCBI Taxonomy" id="2081791"/>
    <lineage>
        <taxon>Bacteria</taxon>
        <taxon>Pseudomonadati</taxon>
        <taxon>Pseudomonadota</taxon>
        <taxon>Alphaproteobacteria</taxon>
        <taxon>Hyphomicrobiales</taxon>
        <taxon>Rhizobiaceae</taxon>
        <taxon>Rhizobium/Agrobacterium group</taxon>
        <taxon>Rhizobium</taxon>
    </lineage>
</organism>
<dbReference type="AlphaFoldDB" id="A0AAE4YYE1"/>
<evidence type="ECO:0000313" key="2">
    <source>
        <dbReference type="Proteomes" id="UP000661163"/>
    </source>
</evidence>
<accession>A0AAE4YYE1</accession>
<evidence type="ECO:0000313" key="1">
    <source>
        <dbReference type="EMBL" id="NEI53296.1"/>
    </source>
</evidence>
<protein>
    <submittedName>
        <fullName evidence="1">Teichoic acid biosynthesis protein</fullName>
    </submittedName>
</protein>
<dbReference type="Proteomes" id="UP000661163">
    <property type="component" value="Unassembled WGS sequence"/>
</dbReference>
<reference evidence="1 2" key="1">
    <citation type="submission" date="2019-12" db="EMBL/GenBank/DDBJ databases">
        <title>Rhizobium genotypes associated with high levels of biological nitrogen fixation by grain legumes in a temperate-maritime cropping system.</title>
        <authorList>
            <person name="Maluk M."/>
            <person name="Francesc Ferrando Molina F."/>
            <person name="Lopez Del Egido L."/>
            <person name="Lafos M."/>
            <person name="Langarica-Fuentes A."/>
            <person name="Gebre Yohannes G."/>
            <person name="Young M.W."/>
            <person name="Martin P."/>
            <person name="Gantlett R."/>
            <person name="Kenicer G."/>
            <person name="Hawes C."/>
            <person name="Begg G.S."/>
            <person name="Quilliam R.S."/>
            <person name="Squire G.R."/>
            <person name="Poole P.S."/>
            <person name="Young P.W."/>
            <person name="Iannetta P.M."/>
            <person name="James E.K."/>
        </authorList>
    </citation>
    <scope>NUCLEOTIDE SEQUENCE [LARGE SCALE GENOMIC DNA]</scope>
    <source>
        <strain evidence="1 2">JHI985</strain>
    </source>
</reference>
<name>A0AAE4YYE1_9HYPH</name>
<comment type="caution">
    <text evidence="1">The sequence shown here is derived from an EMBL/GenBank/DDBJ whole genome shotgun (WGS) entry which is preliminary data.</text>
</comment>
<feature type="non-terminal residue" evidence="1">
    <location>
        <position position="1"/>
    </location>
</feature>
<dbReference type="EMBL" id="WUFC01000121">
    <property type="protein sequence ID" value="NEI53296.1"/>
    <property type="molecule type" value="Genomic_DNA"/>
</dbReference>
<proteinExistence type="predicted"/>
<sequence>IHVFGESLIEGNAELKPVGISDADPINVKAKLIGEANKARVEVLLGDEKLSGEYHLVTNIQGKKDKQQIKITL</sequence>